<sequence length="285" mass="32426">MFAPLVIRAIHAVASLKNAKATIESDPSFSSLIMTVVSPSPPTFPKKIGKNTYNALLFFLALFLAIAIGIAGIKAIDAIGTYEASPKPCDLNAYLDKAHLLHVRYTWFFHDSLSRSMRNGERSTWRKPASRRLEELIEKAQASQKDLSESEDDEYRNNLALRQVYFALAEKRTHDDVIAAIERYIKSINIDRVFVMQKFLAEYLASPPENAEERLNGSRVPFDLKIAQLKEDVPIAQLKEDVPVEYHQFIDRYWKDLKRSTIPGLKEDCLPEDDNARDKCPVVEI</sequence>
<accession>A0A1I7YWV0</accession>
<keyword evidence="1" id="KW-0472">Membrane</keyword>
<proteinExistence type="predicted"/>
<organism evidence="2 3">
    <name type="scientific">Steinernema glaseri</name>
    <dbReference type="NCBI Taxonomy" id="37863"/>
    <lineage>
        <taxon>Eukaryota</taxon>
        <taxon>Metazoa</taxon>
        <taxon>Ecdysozoa</taxon>
        <taxon>Nematoda</taxon>
        <taxon>Chromadorea</taxon>
        <taxon>Rhabditida</taxon>
        <taxon>Tylenchina</taxon>
        <taxon>Panagrolaimomorpha</taxon>
        <taxon>Strongyloidoidea</taxon>
        <taxon>Steinernematidae</taxon>
        <taxon>Steinernema</taxon>
    </lineage>
</organism>
<evidence type="ECO:0000313" key="2">
    <source>
        <dbReference type="Proteomes" id="UP000095287"/>
    </source>
</evidence>
<evidence type="ECO:0000256" key="1">
    <source>
        <dbReference type="SAM" id="Phobius"/>
    </source>
</evidence>
<keyword evidence="2" id="KW-1185">Reference proteome</keyword>
<reference evidence="3" key="1">
    <citation type="submission" date="2016-11" db="UniProtKB">
        <authorList>
            <consortium name="WormBaseParasite"/>
        </authorList>
    </citation>
    <scope>IDENTIFICATION</scope>
</reference>
<protein>
    <submittedName>
        <fullName evidence="3">Uncharacterized protein</fullName>
    </submittedName>
</protein>
<dbReference type="Proteomes" id="UP000095287">
    <property type="component" value="Unplaced"/>
</dbReference>
<name>A0A1I7YWV0_9BILA</name>
<feature type="transmembrane region" description="Helical" evidence="1">
    <location>
        <begin position="55"/>
        <end position="76"/>
    </location>
</feature>
<keyword evidence="1" id="KW-0812">Transmembrane</keyword>
<dbReference type="AlphaFoldDB" id="A0A1I7YWV0"/>
<evidence type="ECO:0000313" key="3">
    <source>
        <dbReference type="WBParaSite" id="L893_g20570.t1"/>
    </source>
</evidence>
<keyword evidence="1" id="KW-1133">Transmembrane helix</keyword>
<dbReference type="WBParaSite" id="L893_g20570.t1">
    <property type="protein sequence ID" value="L893_g20570.t1"/>
    <property type="gene ID" value="L893_g20570"/>
</dbReference>